<dbReference type="PANTHER" id="PTHR23417:SF14">
    <property type="entry name" value="PENTACOTRIPEPTIDE-REPEAT REGION OF PRORP DOMAIN-CONTAINING PROTEIN"/>
    <property type="match status" value="1"/>
</dbReference>
<gene>
    <name evidence="7 8" type="primary">trmB</name>
    <name evidence="8" type="ORF">CE91St16_13100</name>
</gene>
<feature type="binding site" evidence="7">
    <location>
        <position position="161"/>
    </location>
    <ligand>
        <name>substrate</name>
    </ligand>
</feature>
<evidence type="ECO:0000256" key="3">
    <source>
        <dbReference type="ARBA" id="ARBA00022603"/>
    </source>
</evidence>
<protein>
    <recommendedName>
        <fullName evidence="7">tRNA (guanine-N(7)-)-methyltransferase</fullName>
        <ecNumber evidence="7">2.1.1.33</ecNumber>
    </recommendedName>
    <alternativeName>
        <fullName evidence="7">tRNA (guanine(46)-N(7))-methyltransferase</fullName>
    </alternativeName>
    <alternativeName>
        <fullName evidence="7">tRNA(m7G46)-methyltransferase</fullName>
    </alternativeName>
</protein>
<keyword evidence="6 7" id="KW-0819">tRNA processing</keyword>
<feature type="binding site" evidence="7">
    <location>
        <position position="125"/>
    </location>
    <ligand>
        <name>S-adenosyl-L-methionine</name>
        <dbReference type="ChEBI" id="CHEBI:59789"/>
    </ligand>
</feature>
<dbReference type="Gene3D" id="3.40.50.150">
    <property type="entry name" value="Vaccinia Virus protein VP39"/>
    <property type="match status" value="1"/>
</dbReference>
<dbReference type="Proteomes" id="UP001055105">
    <property type="component" value="Unassembled WGS sequence"/>
</dbReference>
<dbReference type="SUPFAM" id="SSF53335">
    <property type="entry name" value="S-adenosyl-L-methionine-dependent methyltransferases"/>
    <property type="match status" value="1"/>
</dbReference>
<reference evidence="8" key="1">
    <citation type="submission" date="2022-01" db="EMBL/GenBank/DDBJ databases">
        <title>Novel bile acid biosynthetic pathways are enriched in the microbiome of centenarians.</title>
        <authorList>
            <person name="Sato Y."/>
            <person name="Atarashi K."/>
            <person name="Plichta R.D."/>
            <person name="Arai Y."/>
            <person name="Sasajima S."/>
            <person name="Kearney M.S."/>
            <person name="Suda W."/>
            <person name="Takeshita K."/>
            <person name="Sasaki T."/>
            <person name="Okamoto S."/>
            <person name="Skelly N.A."/>
            <person name="Okamura Y."/>
            <person name="Vlamakis H."/>
            <person name="Li Y."/>
            <person name="Tanoue T."/>
            <person name="Takei H."/>
            <person name="Nittono H."/>
            <person name="Narushima S."/>
            <person name="Irie J."/>
            <person name="Itoh H."/>
            <person name="Moriya K."/>
            <person name="Sugiura Y."/>
            <person name="Suematsu M."/>
            <person name="Moritoki N."/>
            <person name="Shibata S."/>
            <person name="Littman R.D."/>
            <person name="Fischbach A.M."/>
            <person name="Uwamino Y."/>
            <person name="Inoue T."/>
            <person name="Honda A."/>
            <person name="Hattori M."/>
            <person name="Murai T."/>
            <person name="Xavier J.R."/>
            <person name="Hirose N."/>
            <person name="Honda K."/>
        </authorList>
    </citation>
    <scope>NUCLEOTIDE SEQUENCE</scope>
    <source>
        <strain evidence="8">CE91-St16</strain>
    </source>
</reference>
<dbReference type="RefSeq" id="WP_014774566.1">
    <property type="nucleotide sequence ID" value="NZ_AP025581.1"/>
</dbReference>
<feature type="binding site" evidence="7">
    <location>
        <position position="51"/>
    </location>
    <ligand>
        <name>S-adenosyl-L-methionine</name>
        <dbReference type="ChEBI" id="CHEBI:59789"/>
    </ligand>
</feature>
<dbReference type="GO" id="GO:0043527">
    <property type="term" value="C:tRNA methyltransferase complex"/>
    <property type="evidence" value="ECO:0007669"/>
    <property type="project" value="TreeGrafter"/>
</dbReference>
<evidence type="ECO:0000256" key="7">
    <source>
        <dbReference type="HAMAP-Rule" id="MF_01057"/>
    </source>
</evidence>
<accession>A0AA37NR08</accession>
<evidence type="ECO:0000313" key="8">
    <source>
        <dbReference type="EMBL" id="GKI18402.1"/>
    </source>
</evidence>
<comment type="function">
    <text evidence="2 7">Catalyzes the formation of N(7)-methylguanine at position 46 (m7G46) in tRNA.</text>
</comment>
<dbReference type="NCBIfam" id="NF001080">
    <property type="entry name" value="PRK00121.2-2"/>
    <property type="match status" value="1"/>
</dbReference>
<comment type="caution">
    <text evidence="8">The sequence shown here is derived from an EMBL/GenBank/DDBJ whole genome shotgun (WGS) entry which is preliminary data.</text>
</comment>
<evidence type="ECO:0000256" key="2">
    <source>
        <dbReference type="ARBA" id="ARBA00003015"/>
    </source>
</evidence>
<keyword evidence="4 7" id="KW-0808">Transferase</keyword>
<evidence type="ECO:0000256" key="5">
    <source>
        <dbReference type="ARBA" id="ARBA00022691"/>
    </source>
</evidence>
<dbReference type="CDD" id="cd02440">
    <property type="entry name" value="AdoMet_MTases"/>
    <property type="match status" value="1"/>
</dbReference>
<comment type="caution">
    <text evidence="7">Lacks conserved residue(s) required for the propagation of feature annotation.</text>
</comment>
<feature type="binding site" evidence="7">
    <location>
        <position position="129"/>
    </location>
    <ligand>
        <name>substrate</name>
    </ligand>
</feature>
<dbReference type="EC" id="2.1.1.33" evidence="7"/>
<comment type="catalytic activity">
    <reaction evidence="1 7">
        <text>guanosine(46) in tRNA + S-adenosyl-L-methionine = N(7)-methylguanosine(46) in tRNA + S-adenosyl-L-homocysteine</text>
        <dbReference type="Rhea" id="RHEA:42708"/>
        <dbReference type="Rhea" id="RHEA-COMP:10188"/>
        <dbReference type="Rhea" id="RHEA-COMP:10189"/>
        <dbReference type="ChEBI" id="CHEBI:57856"/>
        <dbReference type="ChEBI" id="CHEBI:59789"/>
        <dbReference type="ChEBI" id="CHEBI:74269"/>
        <dbReference type="ChEBI" id="CHEBI:74480"/>
        <dbReference type="EC" id="2.1.1.33"/>
    </reaction>
</comment>
<dbReference type="EMBL" id="BQOL01000001">
    <property type="protein sequence ID" value="GKI18402.1"/>
    <property type="molecule type" value="Genomic_DNA"/>
</dbReference>
<evidence type="ECO:0000256" key="4">
    <source>
        <dbReference type="ARBA" id="ARBA00022679"/>
    </source>
</evidence>
<organism evidence="8 9">
    <name type="scientific">Alistipes finegoldii</name>
    <dbReference type="NCBI Taxonomy" id="214856"/>
    <lineage>
        <taxon>Bacteria</taxon>
        <taxon>Pseudomonadati</taxon>
        <taxon>Bacteroidota</taxon>
        <taxon>Bacteroidia</taxon>
        <taxon>Bacteroidales</taxon>
        <taxon>Rikenellaceae</taxon>
        <taxon>Alistipes</taxon>
    </lineage>
</organism>
<dbReference type="InterPro" id="IPR029063">
    <property type="entry name" value="SAM-dependent_MTases_sf"/>
</dbReference>
<proteinExistence type="inferred from homology"/>
<keyword evidence="5 7" id="KW-0949">S-adenosyl-L-methionine</keyword>
<dbReference type="PROSITE" id="PS51625">
    <property type="entry name" value="SAM_MT_TRMB"/>
    <property type="match status" value="1"/>
</dbReference>
<evidence type="ECO:0000256" key="6">
    <source>
        <dbReference type="ARBA" id="ARBA00022694"/>
    </source>
</evidence>
<dbReference type="OMA" id="PDPQIKY"/>
<evidence type="ECO:0000313" key="9">
    <source>
        <dbReference type="Proteomes" id="UP001055105"/>
    </source>
</evidence>
<evidence type="ECO:0000256" key="1">
    <source>
        <dbReference type="ARBA" id="ARBA00000142"/>
    </source>
</evidence>
<dbReference type="HAMAP" id="MF_01057">
    <property type="entry name" value="tRNA_methyltr_TrmB"/>
    <property type="match status" value="1"/>
</dbReference>
<comment type="similarity">
    <text evidence="7">Belongs to the class I-like SAM-binding methyltransferase superfamily. TrmB family.</text>
</comment>
<feature type="binding site" evidence="7">
    <location>
        <position position="76"/>
    </location>
    <ligand>
        <name>S-adenosyl-L-methionine</name>
        <dbReference type="ChEBI" id="CHEBI:59789"/>
    </ligand>
</feature>
<comment type="pathway">
    <text evidence="7">tRNA modification; N(7)-methylguanine-tRNA biosynthesis.</text>
</comment>
<keyword evidence="3 7" id="KW-0489">Methyltransferase</keyword>
<dbReference type="PANTHER" id="PTHR23417">
    <property type="entry name" value="3-DEOXY-D-MANNO-OCTULOSONIC-ACID TRANSFERASE/TRNA GUANINE-N 7 - -METHYLTRANSFERASE"/>
    <property type="match status" value="1"/>
</dbReference>
<dbReference type="InterPro" id="IPR003358">
    <property type="entry name" value="tRNA_(Gua-N-7)_MeTrfase_Trmb"/>
</dbReference>
<sequence>MGKDKLRRFRENLTFDCFVQPEFDEVFHCDHPLKGRWRSDFFRNDNPIVLELGCGKGEYTVALAEHDPSRNYIGIDIKGARMWRGAKSVTERKIANAGFLRTRVEFINGLFAENEVDEIWITFPDPQLKSRRAKKRLTSPLFLEYYARLLKPAGWINLKTDSKHLFAYTNEVVRRYTLPCEVSNPDIYGSGYADEVLSVKTAYEKRFLEMGLPITYTRFSLAGRQEFPWFDWEEDEKEEKDNEQERRIH</sequence>
<feature type="binding site" evidence="7">
    <location>
        <begin position="201"/>
        <end position="204"/>
    </location>
    <ligand>
        <name>substrate</name>
    </ligand>
</feature>
<dbReference type="AlphaFoldDB" id="A0AA37NR08"/>
<dbReference type="Pfam" id="PF02390">
    <property type="entry name" value="Methyltransf_4"/>
    <property type="match status" value="1"/>
</dbReference>
<name>A0AA37NR08_9BACT</name>
<dbReference type="InterPro" id="IPR055361">
    <property type="entry name" value="tRNA_methyltr_TrmB_bact"/>
</dbReference>
<dbReference type="GO" id="GO:0008176">
    <property type="term" value="F:tRNA (guanine(46)-N7)-methyltransferase activity"/>
    <property type="evidence" value="ECO:0007669"/>
    <property type="project" value="UniProtKB-UniRule"/>
</dbReference>